<protein>
    <recommendedName>
        <fullName evidence="4">O-succinylbenzoic acid--CoA ligase</fullName>
    </recommendedName>
</protein>
<evidence type="ECO:0000256" key="1">
    <source>
        <dbReference type="SAM" id="Phobius"/>
    </source>
</evidence>
<reference evidence="2 3" key="1">
    <citation type="submission" date="2016-10" db="EMBL/GenBank/DDBJ databases">
        <authorList>
            <person name="de Groot N.N."/>
        </authorList>
    </citation>
    <scope>NUCLEOTIDE SEQUENCE [LARGE SCALE GENOMIC DNA]</scope>
    <source>
        <strain evidence="2 3">CGMCC 1.10228</strain>
    </source>
</reference>
<gene>
    <name evidence="2" type="ORF">SAMN04488136_104199</name>
</gene>
<evidence type="ECO:0000313" key="2">
    <source>
        <dbReference type="EMBL" id="SDG91204.1"/>
    </source>
</evidence>
<sequence>MKLTMIGAVLLQLLLASLTQGLPRSLAELTAFVLLVALVLSGAKPKPNAHH</sequence>
<keyword evidence="1" id="KW-1133">Transmembrane helix</keyword>
<evidence type="ECO:0008006" key="4">
    <source>
        <dbReference type="Google" id="ProtNLM"/>
    </source>
</evidence>
<proteinExistence type="predicted"/>
<organism evidence="2 3">
    <name type="scientific">Vibrio xiamenensis</name>
    <dbReference type="NCBI Taxonomy" id="861298"/>
    <lineage>
        <taxon>Bacteria</taxon>
        <taxon>Pseudomonadati</taxon>
        <taxon>Pseudomonadota</taxon>
        <taxon>Gammaproteobacteria</taxon>
        <taxon>Vibrionales</taxon>
        <taxon>Vibrionaceae</taxon>
        <taxon>Vibrio</taxon>
    </lineage>
</organism>
<dbReference type="STRING" id="861298.SAMN04488136_104199"/>
<accession>A0A1G7Y461</accession>
<dbReference type="AlphaFoldDB" id="A0A1G7Y461"/>
<evidence type="ECO:0000313" key="3">
    <source>
        <dbReference type="Proteomes" id="UP000198854"/>
    </source>
</evidence>
<dbReference type="RefSeq" id="WP_176765528.1">
    <property type="nucleotide sequence ID" value="NZ_FNDD01000004.1"/>
</dbReference>
<keyword evidence="3" id="KW-1185">Reference proteome</keyword>
<dbReference type="EMBL" id="FNDD01000004">
    <property type="protein sequence ID" value="SDG91204.1"/>
    <property type="molecule type" value="Genomic_DNA"/>
</dbReference>
<dbReference type="Proteomes" id="UP000198854">
    <property type="component" value="Unassembled WGS sequence"/>
</dbReference>
<keyword evidence="1" id="KW-0812">Transmembrane</keyword>
<name>A0A1G7Y461_9VIBR</name>
<keyword evidence="1" id="KW-0472">Membrane</keyword>
<feature type="transmembrane region" description="Helical" evidence="1">
    <location>
        <begin position="26"/>
        <end position="43"/>
    </location>
</feature>